<dbReference type="AlphaFoldDB" id="A0A9W9NEG1"/>
<dbReference type="OrthoDB" id="7772923at2759"/>
<sequence>MTGAALPRPRRAEHLGSLLRPAELLGYASQDTNATARRQIENREITIVVNEQLKIGFKAVSDGEYRRSLFWGTFFDNLEGFEAVPLDANGLRTYLPDIKVLLESPFAPGASTMCTGKIRHPGSSNHLDEFLFLRSVVGPENAGNIKITIPAPSWYHFRHKDGMAYAKGVYDSDTGYFEDLAVVYRQELQILYDAGLRRVQIDDPHLSYLCSPQIIEDWAADPESIQTPTELLETYVNWYNSCLGNVPEDIHIGIHICRGNFTNDRYVSTGGYDIIASRLFRDLNVNTYYLEYDTPRAGGFEPLKSLPLNKYVVLGVISTKKAEMEDLEELKGRVYKAAEYIAEGNNVSLDVALERLAVSPQCGFASHCRENRLTRQNMLEKLQLVRDLAYSIWGSQA</sequence>
<comment type="caution">
    <text evidence="2">The sequence shown here is derived from an EMBL/GenBank/DDBJ whole genome shotgun (WGS) entry which is preliminary data.</text>
</comment>
<dbReference type="Proteomes" id="UP001150904">
    <property type="component" value="Unassembled WGS sequence"/>
</dbReference>
<dbReference type="EMBL" id="JAPQKR010000004">
    <property type="protein sequence ID" value="KAJ5218371.1"/>
    <property type="molecule type" value="Genomic_DNA"/>
</dbReference>
<name>A0A9W9NEG1_9EURO</name>
<dbReference type="PANTHER" id="PTHR43844">
    <property type="entry name" value="METHIONINE SYNTHASE"/>
    <property type="match status" value="1"/>
</dbReference>
<evidence type="ECO:0000313" key="3">
    <source>
        <dbReference type="Proteomes" id="UP001150904"/>
    </source>
</evidence>
<reference evidence="2" key="1">
    <citation type="submission" date="2022-12" db="EMBL/GenBank/DDBJ databases">
        <authorList>
            <person name="Petersen C."/>
        </authorList>
    </citation>
    <scope>NUCLEOTIDE SEQUENCE</scope>
    <source>
        <strain evidence="2">IBT 15544</strain>
    </source>
</reference>
<dbReference type="GO" id="GO:0009086">
    <property type="term" value="P:methionine biosynthetic process"/>
    <property type="evidence" value="ECO:0007669"/>
    <property type="project" value="InterPro"/>
</dbReference>
<accession>A0A9W9NEG1</accession>
<dbReference type="Gene3D" id="3.20.20.210">
    <property type="match status" value="1"/>
</dbReference>
<dbReference type="GeneID" id="83174833"/>
<dbReference type="PANTHER" id="PTHR43844:SF2">
    <property type="entry name" value="SYNTHASE, VITAMIN-B12 INDEPENDENT, PUTATIVE (AFU_ORTHOLOGUE AFUA_3G12060)-RELATED"/>
    <property type="match status" value="1"/>
</dbReference>
<evidence type="ECO:0000313" key="2">
    <source>
        <dbReference type="EMBL" id="KAJ5218371.1"/>
    </source>
</evidence>
<dbReference type="GO" id="GO:0003871">
    <property type="term" value="F:5-methyltetrahydropteroyltriglutamate-homocysteine S-methyltransferase activity"/>
    <property type="evidence" value="ECO:0007669"/>
    <property type="project" value="InterPro"/>
</dbReference>
<gene>
    <name evidence="2" type="ORF">N7498_000470</name>
</gene>
<dbReference type="RefSeq" id="XP_058312944.1">
    <property type="nucleotide sequence ID" value="XM_058447533.1"/>
</dbReference>
<dbReference type="SUPFAM" id="SSF51726">
    <property type="entry name" value="UROD/MetE-like"/>
    <property type="match status" value="1"/>
</dbReference>
<feature type="domain" description="Cobalamin-independent methionine synthase MetE C-terminal/archaeal" evidence="1">
    <location>
        <begin position="178"/>
        <end position="371"/>
    </location>
</feature>
<evidence type="ECO:0000259" key="1">
    <source>
        <dbReference type="Pfam" id="PF01717"/>
    </source>
</evidence>
<dbReference type="InterPro" id="IPR038071">
    <property type="entry name" value="UROD/MetE-like_sf"/>
</dbReference>
<dbReference type="GO" id="GO:0008270">
    <property type="term" value="F:zinc ion binding"/>
    <property type="evidence" value="ECO:0007669"/>
    <property type="project" value="InterPro"/>
</dbReference>
<dbReference type="Pfam" id="PF01717">
    <property type="entry name" value="Meth_synt_2"/>
    <property type="match status" value="1"/>
</dbReference>
<dbReference type="InterPro" id="IPR002629">
    <property type="entry name" value="Met_Synth_C/arc"/>
</dbReference>
<protein>
    <recommendedName>
        <fullName evidence="1">Cobalamin-independent methionine synthase MetE C-terminal/archaeal domain-containing protein</fullName>
    </recommendedName>
</protein>
<keyword evidence="3" id="KW-1185">Reference proteome</keyword>
<organism evidence="2 3">
    <name type="scientific">Penicillium cinerascens</name>
    <dbReference type="NCBI Taxonomy" id="70096"/>
    <lineage>
        <taxon>Eukaryota</taxon>
        <taxon>Fungi</taxon>
        <taxon>Dikarya</taxon>
        <taxon>Ascomycota</taxon>
        <taxon>Pezizomycotina</taxon>
        <taxon>Eurotiomycetes</taxon>
        <taxon>Eurotiomycetidae</taxon>
        <taxon>Eurotiales</taxon>
        <taxon>Aspergillaceae</taxon>
        <taxon>Penicillium</taxon>
    </lineage>
</organism>
<dbReference type="CDD" id="cd03311">
    <property type="entry name" value="CIMS_C_terminal_like"/>
    <property type="match status" value="1"/>
</dbReference>
<proteinExistence type="predicted"/>
<reference evidence="2" key="2">
    <citation type="journal article" date="2023" name="IMA Fungus">
        <title>Comparative genomic study of the Penicillium genus elucidates a diverse pangenome and 15 lateral gene transfer events.</title>
        <authorList>
            <person name="Petersen C."/>
            <person name="Sorensen T."/>
            <person name="Nielsen M.R."/>
            <person name="Sondergaard T.E."/>
            <person name="Sorensen J.L."/>
            <person name="Fitzpatrick D.A."/>
            <person name="Frisvad J.C."/>
            <person name="Nielsen K.L."/>
        </authorList>
    </citation>
    <scope>NUCLEOTIDE SEQUENCE</scope>
    <source>
        <strain evidence="2">IBT 15544</strain>
    </source>
</reference>